<evidence type="ECO:0000256" key="3">
    <source>
        <dbReference type="ARBA" id="ARBA00022989"/>
    </source>
</evidence>
<dbReference type="Pfam" id="PF10292">
    <property type="entry name" value="7TM_GPCR_Srab"/>
    <property type="match status" value="1"/>
</dbReference>
<organism evidence="6 7">
    <name type="scientific">Pristionchus entomophagus</name>
    <dbReference type="NCBI Taxonomy" id="358040"/>
    <lineage>
        <taxon>Eukaryota</taxon>
        <taxon>Metazoa</taxon>
        <taxon>Ecdysozoa</taxon>
        <taxon>Nematoda</taxon>
        <taxon>Chromadorea</taxon>
        <taxon>Rhabditida</taxon>
        <taxon>Rhabditina</taxon>
        <taxon>Diplogasteromorpha</taxon>
        <taxon>Diplogasteroidea</taxon>
        <taxon>Neodiplogasteridae</taxon>
        <taxon>Pristionchus</taxon>
    </lineage>
</organism>
<evidence type="ECO:0000256" key="4">
    <source>
        <dbReference type="ARBA" id="ARBA00023136"/>
    </source>
</evidence>
<keyword evidence="3 5" id="KW-1133">Transmembrane helix</keyword>
<evidence type="ECO:0008006" key="8">
    <source>
        <dbReference type="Google" id="ProtNLM"/>
    </source>
</evidence>
<keyword evidence="4 5" id="KW-0472">Membrane</keyword>
<evidence type="ECO:0000256" key="5">
    <source>
        <dbReference type="SAM" id="Phobius"/>
    </source>
</evidence>
<dbReference type="Proteomes" id="UP001432027">
    <property type="component" value="Unassembled WGS sequence"/>
</dbReference>
<feature type="transmembrane region" description="Helical" evidence="5">
    <location>
        <begin position="222"/>
        <end position="248"/>
    </location>
</feature>
<comment type="caution">
    <text evidence="6">The sequence shown here is derived from an EMBL/GenBank/DDBJ whole genome shotgun (WGS) entry which is preliminary data.</text>
</comment>
<feature type="transmembrane region" description="Helical" evidence="5">
    <location>
        <begin position="268"/>
        <end position="285"/>
    </location>
</feature>
<dbReference type="PANTHER" id="PTHR46561">
    <property type="entry name" value="SERPENTINE RECEPTOR, CLASS AB (CLASS A-LIKE)-RELATED"/>
    <property type="match status" value="1"/>
</dbReference>
<feature type="transmembrane region" description="Helical" evidence="5">
    <location>
        <begin position="20"/>
        <end position="42"/>
    </location>
</feature>
<dbReference type="PANTHER" id="PTHR46561:SF11">
    <property type="entry name" value="SERPENTINE RECEPTOR CLASS ALPHA_BETA-14"/>
    <property type="match status" value="1"/>
</dbReference>
<sequence>MDRLLAQAVYVRDHSFLRVLLYIRVFTATLGVLGFVIVYRLLRVAVHRNLAIALSVHCVWTTWMNFVILVDTVIQFHRFSIANYPQELFTPGIECYLRMIPFSMGVYGEIRVLMSDQGHRFFATLLYRNYDKCPLFVSSISSIVQMIVPISMVLGMSIGYGIDEQFAYCTVSTPGNADAAKGVVFSFLIYEIIALILHFGNKRLLKRVWGGSLTERYQVCENLRLLSTLTPIVVCHLSITVSIATGYTIYVICKPDAADRDYPILEEVANFVHIHGIVMPALLFVKHRRKMTRDREMLDSNTHLDRDAYLSFIEKGW</sequence>
<dbReference type="EMBL" id="BTSX01000005">
    <property type="protein sequence ID" value="GMT00119.1"/>
    <property type="molecule type" value="Genomic_DNA"/>
</dbReference>
<feature type="transmembrane region" description="Helical" evidence="5">
    <location>
        <begin position="182"/>
        <end position="201"/>
    </location>
</feature>
<proteinExistence type="predicted"/>
<gene>
    <name evidence="6" type="ORF">PENTCL1PPCAC_22293</name>
</gene>
<evidence type="ECO:0000256" key="2">
    <source>
        <dbReference type="ARBA" id="ARBA00022692"/>
    </source>
</evidence>
<evidence type="ECO:0000256" key="1">
    <source>
        <dbReference type="ARBA" id="ARBA00004141"/>
    </source>
</evidence>
<dbReference type="InterPro" id="IPR053286">
    <property type="entry name" value="Nematode_rcpt-like_srab"/>
</dbReference>
<dbReference type="AlphaFoldDB" id="A0AAV5U107"/>
<reference evidence="6" key="1">
    <citation type="submission" date="2023-10" db="EMBL/GenBank/DDBJ databases">
        <title>Genome assembly of Pristionchus species.</title>
        <authorList>
            <person name="Yoshida K."/>
            <person name="Sommer R.J."/>
        </authorList>
    </citation>
    <scope>NUCLEOTIDE SEQUENCE</scope>
    <source>
        <strain evidence="6">RS0144</strain>
    </source>
</reference>
<feature type="transmembrane region" description="Helical" evidence="5">
    <location>
        <begin position="54"/>
        <end position="76"/>
    </location>
</feature>
<name>A0AAV5U107_9BILA</name>
<evidence type="ECO:0000313" key="7">
    <source>
        <dbReference type="Proteomes" id="UP001432027"/>
    </source>
</evidence>
<feature type="transmembrane region" description="Helical" evidence="5">
    <location>
        <begin position="135"/>
        <end position="162"/>
    </location>
</feature>
<accession>A0AAV5U107</accession>
<evidence type="ECO:0000313" key="6">
    <source>
        <dbReference type="EMBL" id="GMT00119.1"/>
    </source>
</evidence>
<dbReference type="InterPro" id="IPR019408">
    <property type="entry name" value="7TM_GPCR_serpentine_rcpt_Srab"/>
</dbReference>
<protein>
    <recommendedName>
        <fullName evidence="8">G protein-coupled receptor</fullName>
    </recommendedName>
</protein>
<dbReference type="GO" id="GO:0016020">
    <property type="term" value="C:membrane"/>
    <property type="evidence" value="ECO:0007669"/>
    <property type="project" value="UniProtKB-SubCell"/>
</dbReference>
<keyword evidence="7" id="KW-1185">Reference proteome</keyword>
<keyword evidence="2 5" id="KW-0812">Transmembrane</keyword>
<comment type="subcellular location">
    <subcellularLocation>
        <location evidence="1">Membrane</location>
        <topology evidence="1">Multi-pass membrane protein</topology>
    </subcellularLocation>
</comment>